<keyword evidence="1" id="KW-0732">Signal</keyword>
<evidence type="ECO:0000313" key="2">
    <source>
        <dbReference type="EMBL" id="UNI15391.1"/>
    </source>
</evidence>
<proteinExistence type="predicted"/>
<evidence type="ECO:0000313" key="3">
    <source>
        <dbReference type="Proteomes" id="UP000829364"/>
    </source>
</evidence>
<feature type="signal peptide" evidence="1">
    <location>
        <begin position="1"/>
        <end position="20"/>
    </location>
</feature>
<evidence type="ECO:0000256" key="1">
    <source>
        <dbReference type="SAM" id="SignalP"/>
    </source>
</evidence>
<dbReference type="GeneID" id="72063889"/>
<organism evidence="2 3">
    <name type="scientific">Purpureocillium takamizusanense</name>
    <dbReference type="NCBI Taxonomy" id="2060973"/>
    <lineage>
        <taxon>Eukaryota</taxon>
        <taxon>Fungi</taxon>
        <taxon>Dikarya</taxon>
        <taxon>Ascomycota</taxon>
        <taxon>Pezizomycotina</taxon>
        <taxon>Sordariomycetes</taxon>
        <taxon>Hypocreomycetidae</taxon>
        <taxon>Hypocreales</taxon>
        <taxon>Ophiocordycipitaceae</taxon>
        <taxon>Purpureocillium</taxon>
    </lineage>
</organism>
<dbReference type="KEGG" id="ptkz:JDV02_001928"/>
<gene>
    <name evidence="2" type="ORF">JDV02_001928</name>
</gene>
<evidence type="ECO:0008006" key="4">
    <source>
        <dbReference type="Google" id="ProtNLM"/>
    </source>
</evidence>
<feature type="chain" id="PRO_5040472782" description="Plethodontid modulating factor" evidence="1">
    <location>
        <begin position="21"/>
        <end position="82"/>
    </location>
</feature>
<reference evidence="2" key="1">
    <citation type="submission" date="2021-11" db="EMBL/GenBank/DDBJ databases">
        <title>Purpureocillium_takamizusanense_genome.</title>
        <authorList>
            <person name="Nguyen N.-H."/>
        </authorList>
    </citation>
    <scope>NUCLEOTIDE SEQUENCE</scope>
    <source>
        <strain evidence="2">PT3</strain>
    </source>
</reference>
<keyword evidence="3" id="KW-1185">Reference proteome</keyword>
<name>A0A9Q8QAJ5_9HYPO</name>
<dbReference type="RefSeq" id="XP_047838872.1">
    <property type="nucleotide sequence ID" value="XM_047982902.1"/>
</dbReference>
<protein>
    <recommendedName>
        <fullName evidence="4">Plethodontid modulating factor</fullName>
    </recommendedName>
</protein>
<dbReference type="Proteomes" id="UP000829364">
    <property type="component" value="Chromosome 2"/>
</dbReference>
<dbReference type="EMBL" id="CP086355">
    <property type="protein sequence ID" value="UNI15391.1"/>
    <property type="molecule type" value="Genomic_DNA"/>
</dbReference>
<accession>A0A9Q8QAJ5</accession>
<dbReference type="AlphaFoldDB" id="A0A9Q8QAJ5"/>
<dbReference type="OrthoDB" id="5228648at2759"/>
<sequence>MKAHAFISVSLLAMLRAAEACKCFQGTKVMEVQTDYCCLEKGGYPTKDHDCPASQISDKLSAFATCCKEEHYTSDCKCPRGC</sequence>